<keyword evidence="2" id="KW-1185">Reference proteome</keyword>
<sequence>MYTYLLDDIVFLSSVYETLNQYYKSPTTQFQFHYPKTIDIHTLFINPHLYLQITSLQEWKWWIKFGASSHAYQLFDKLFEREMEKS</sequence>
<protein>
    <submittedName>
        <fullName evidence="1">Uncharacterized protein</fullName>
    </submittedName>
</protein>
<name>A0AAD8KQ18_TARER</name>
<comment type="caution">
    <text evidence="1">The sequence shown here is derived from an EMBL/GenBank/DDBJ whole genome shotgun (WGS) entry which is preliminary data.</text>
</comment>
<proteinExistence type="predicted"/>
<gene>
    <name evidence="1" type="ORF">QVD17_15918</name>
</gene>
<dbReference type="EMBL" id="JAUHHV010000004">
    <property type="protein sequence ID" value="KAK1427235.1"/>
    <property type="molecule type" value="Genomic_DNA"/>
</dbReference>
<dbReference type="Proteomes" id="UP001229421">
    <property type="component" value="Unassembled WGS sequence"/>
</dbReference>
<dbReference type="AlphaFoldDB" id="A0AAD8KQ18"/>
<reference evidence="1" key="1">
    <citation type="journal article" date="2023" name="bioRxiv">
        <title>Improved chromosome-level genome assembly for marigold (Tagetes erecta).</title>
        <authorList>
            <person name="Jiang F."/>
            <person name="Yuan L."/>
            <person name="Wang S."/>
            <person name="Wang H."/>
            <person name="Xu D."/>
            <person name="Wang A."/>
            <person name="Fan W."/>
        </authorList>
    </citation>
    <scope>NUCLEOTIDE SEQUENCE</scope>
    <source>
        <strain evidence="1">WSJ</strain>
        <tissue evidence="1">Leaf</tissue>
    </source>
</reference>
<accession>A0AAD8KQ18</accession>
<evidence type="ECO:0000313" key="1">
    <source>
        <dbReference type="EMBL" id="KAK1427235.1"/>
    </source>
</evidence>
<evidence type="ECO:0000313" key="2">
    <source>
        <dbReference type="Proteomes" id="UP001229421"/>
    </source>
</evidence>
<organism evidence="1 2">
    <name type="scientific">Tagetes erecta</name>
    <name type="common">African marigold</name>
    <dbReference type="NCBI Taxonomy" id="13708"/>
    <lineage>
        <taxon>Eukaryota</taxon>
        <taxon>Viridiplantae</taxon>
        <taxon>Streptophyta</taxon>
        <taxon>Embryophyta</taxon>
        <taxon>Tracheophyta</taxon>
        <taxon>Spermatophyta</taxon>
        <taxon>Magnoliopsida</taxon>
        <taxon>eudicotyledons</taxon>
        <taxon>Gunneridae</taxon>
        <taxon>Pentapetalae</taxon>
        <taxon>asterids</taxon>
        <taxon>campanulids</taxon>
        <taxon>Asterales</taxon>
        <taxon>Asteraceae</taxon>
        <taxon>Asteroideae</taxon>
        <taxon>Heliantheae alliance</taxon>
        <taxon>Tageteae</taxon>
        <taxon>Tagetes</taxon>
    </lineage>
</organism>